<reference evidence="1 2" key="1">
    <citation type="submission" date="2023-03" db="EMBL/GenBank/DDBJ databases">
        <title>High recombination rates correlate with genetic variation in Cardiocondyla obscurior ants.</title>
        <authorList>
            <person name="Errbii M."/>
        </authorList>
    </citation>
    <scope>NUCLEOTIDE SEQUENCE [LARGE SCALE GENOMIC DNA]</scope>
    <source>
        <strain evidence="1">Alpha-2009</strain>
        <tissue evidence="1">Whole body</tissue>
    </source>
</reference>
<accession>A0AAW2GTB4</accession>
<keyword evidence="2" id="KW-1185">Reference proteome</keyword>
<evidence type="ECO:0000313" key="2">
    <source>
        <dbReference type="Proteomes" id="UP001430953"/>
    </source>
</evidence>
<comment type="caution">
    <text evidence="1">The sequence shown here is derived from an EMBL/GenBank/DDBJ whole genome shotgun (WGS) entry which is preliminary data.</text>
</comment>
<dbReference type="Proteomes" id="UP001430953">
    <property type="component" value="Unassembled WGS sequence"/>
</dbReference>
<proteinExistence type="predicted"/>
<dbReference type="EMBL" id="JADYXP020000002">
    <property type="protein sequence ID" value="KAL0130547.1"/>
    <property type="molecule type" value="Genomic_DNA"/>
</dbReference>
<organism evidence="1 2">
    <name type="scientific">Cardiocondyla obscurior</name>
    <dbReference type="NCBI Taxonomy" id="286306"/>
    <lineage>
        <taxon>Eukaryota</taxon>
        <taxon>Metazoa</taxon>
        <taxon>Ecdysozoa</taxon>
        <taxon>Arthropoda</taxon>
        <taxon>Hexapoda</taxon>
        <taxon>Insecta</taxon>
        <taxon>Pterygota</taxon>
        <taxon>Neoptera</taxon>
        <taxon>Endopterygota</taxon>
        <taxon>Hymenoptera</taxon>
        <taxon>Apocrita</taxon>
        <taxon>Aculeata</taxon>
        <taxon>Formicoidea</taxon>
        <taxon>Formicidae</taxon>
        <taxon>Myrmicinae</taxon>
        <taxon>Cardiocondyla</taxon>
    </lineage>
</organism>
<protein>
    <submittedName>
        <fullName evidence="1">Uncharacterized protein</fullName>
    </submittedName>
</protein>
<sequence>MNAEGQNKRNKRPFRNSSAMRWSEIFLQYFLSTFRRVSQITQATTTITYHYVDEHVRIDKNLTSSEDSCEEC</sequence>
<evidence type="ECO:0000313" key="1">
    <source>
        <dbReference type="EMBL" id="KAL0130547.1"/>
    </source>
</evidence>
<gene>
    <name evidence="1" type="ORF">PUN28_002288</name>
</gene>
<dbReference type="AlphaFoldDB" id="A0AAW2GTB4"/>
<name>A0AAW2GTB4_9HYME</name>